<dbReference type="PANTHER" id="PTHR10509:SF93">
    <property type="entry name" value="CATECHOL O-METHYLTRANSFERASE DOMAIN-CONTAINING PROTEIN 1"/>
    <property type="match status" value="1"/>
</dbReference>
<dbReference type="PROSITE" id="PS51682">
    <property type="entry name" value="SAM_OMT_I"/>
    <property type="match status" value="1"/>
</dbReference>
<evidence type="ECO:0000256" key="5">
    <source>
        <dbReference type="SAM" id="Phobius"/>
    </source>
</evidence>
<accession>C3YSQ2</accession>
<proteinExistence type="inferred from homology"/>
<feature type="transmembrane region" description="Helical" evidence="5">
    <location>
        <begin position="6"/>
        <end position="27"/>
    </location>
</feature>
<dbReference type="InterPro" id="IPR029063">
    <property type="entry name" value="SAM-dependent_MTases_sf"/>
</dbReference>
<evidence type="ECO:0000256" key="1">
    <source>
        <dbReference type="ARBA" id="ARBA00022603"/>
    </source>
</evidence>
<evidence type="ECO:0000256" key="2">
    <source>
        <dbReference type="ARBA" id="ARBA00022679"/>
    </source>
</evidence>
<sequence length="263" mass="28969">MDSVVNARSLVLVGGVATGAAILGYLAGKKAGRSESLQRTYKSLYHDCTCEHPLVQYANKHSLREHPCLTRLSQMTLKLSRADMIADPEVTQLLTNIARVIGARRAIEVGVFTGYTCLALALALPEDGKVVACDVDDTNVNLGRPYWTEAGVEHKIDVRIQPALQTLDDLISAGEEETYDVVFIDADKVNYDLYYERALVLLRPGGLIALDNVLWGGKVLQPEDTWDETTRTISALNKKIHKDPRVDVSMLTVSDGLTLAFKR</sequence>
<dbReference type="Pfam" id="PF01596">
    <property type="entry name" value="Methyltransf_3"/>
    <property type="match status" value="1"/>
</dbReference>
<comment type="similarity">
    <text evidence="4">Belongs to the class I-like SAM-binding methyltransferase superfamily. Cation-dependent O-methyltransferase family.</text>
</comment>
<keyword evidence="5" id="KW-0812">Transmembrane</keyword>
<keyword evidence="5" id="KW-0472">Membrane</keyword>
<name>C3YSQ2_BRAFL</name>
<keyword evidence="3" id="KW-0949">S-adenosyl-L-methionine</keyword>
<dbReference type="STRING" id="7739.C3YSQ2"/>
<dbReference type="eggNOG" id="KOG1663">
    <property type="taxonomic scope" value="Eukaryota"/>
</dbReference>
<reference evidence="6" key="1">
    <citation type="journal article" date="2008" name="Nature">
        <title>The amphioxus genome and the evolution of the chordate karyotype.</title>
        <authorList>
            <consortium name="US DOE Joint Genome Institute (JGI-PGF)"/>
            <person name="Putnam N.H."/>
            <person name="Butts T."/>
            <person name="Ferrier D.E.K."/>
            <person name="Furlong R.F."/>
            <person name="Hellsten U."/>
            <person name="Kawashima T."/>
            <person name="Robinson-Rechavi M."/>
            <person name="Shoguchi E."/>
            <person name="Terry A."/>
            <person name="Yu J.-K."/>
            <person name="Benito-Gutierrez E.L."/>
            <person name="Dubchak I."/>
            <person name="Garcia-Fernandez J."/>
            <person name="Gibson-Brown J.J."/>
            <person name="Grigoriev I.V."/>
            <person name="Horton A.C."/>
            <person name="de Jong P.J."/>
            <person name="Jurka J."/>
            <person name="Kapitonov V.V."/>
            <person name="Kohara Y."/>
            <person name="Kuroki Y."/>
            <person name="Lindquist E."/>
            <person name="Lucas S."/>
            <person name="Osoegawa K."/>
            <person name="Pennacchio L.A."/>
            <person name="Salamov A.A."/>
            <person name="Satou Y."/>
            <person name="Sauka-Spengler T."/>
            <person name="Schmutz J."/>
            <person name="Shin-I T."/>
            <person name="Toyoda A."/>
            <person name="Bronner-Fraser M."/>
            <person name="Fujiyama A."/>
            <person name="Holland L.Z."/>
            <person name="Holland P.W.H."/>
            <person name="Satoh N."/>
            <person name="Rokhsar D.S."/>
        </authorList>
    </citation>
    <scope>NUCLEOTIDE SEQUENCE [LARGE SCALE GENOMIC DNA]</scope>
    <source>
        <strain evidence="6">S238N-H82</strain>
        <tissue evidence="6">Testes</tissue>
    </source>
</reference>
<evidence type="ECO:0000256" key="3">
    <source>
        <dbReference type="ARBA" id="ARBA00022691"/>
    </source>
</evidence>
<dbReference type="InParanoid" id="C3YSQ2"/>
<evidence type="ECO:0000256" key="4">
    <source>
        <dbReference type="ARBA" id="ARBA00023453"/>
    </source>
</evidence>
<dbReference type="GO" id="GO:0008171">
    <property type="term" value="F:O-methyltransferase activity"/>
    <property type="evidence" value="ECO:0007669"/>
    <property type="project" value="InterPro"/>
</dbReference>
<gene>
    <name evidence="6" type="ORF">BRAFLDRAFT_83484</name>
</gene>
<keyword evidence="5" id="KW-1133">Transmembrane helix</keyword>
<keyword evidence="1" id="KW-0489">Methyltransferase</keyword>
<evidence type="ECO:0008006" key="7">
    <source>
        <dbReference type="Google" id="ProtNLM"/>
    </source>
</evidence>
<organism>
    <name type="scientific">Branchiostoma floridae</name>
    <name type="common">Florida lancelet</name>
    <name type="synonym">Amphioxus</name>
    <dbReference type="NCBI Taxonomy" id="7739"/>
    <lineage>
        <taxon>Eukaryota</taxon>
        <taxon>Metazoa</taxon>
        <taxon>Chordata</taxon>
        <taxon>Cephalochordata</taxon>
        <taxon>Leptocardii</taxon>
        <taxon>Amphioxiformes</taxon>
        <taxon>Branchiostomatidae</taxon>
        <taxon>Branchiostoma</taxon>
    </lineage>
</organism>
<protein>
    <recommendedName>
        <fullName evidence="7">Catechol-O-methyltransferase domain containing 1</fullName>
    </recommendedName>
</protein>
<evidence type="ECO:0000313" key="6">
    <source>
        <dbReference type="EMBL" id="EEN56753.1"/>
    </source>
</evidence>
<dbReference type="Gene3D" id="3.40.50.150">
    <property type="entry name" value="Vaccinia Virus protein VP39"/>
    <property type="match status" value="1"/>
</dbReference>
<dbReference type="CDD" id="cd02440">
    <property type="entry name" value="AdoMet_MTases"/>
    <property type="match status" value="1"/>
</dbReference>
<dbReference type="GO" id="GO:0032259">
    <property type="term" value="P:methylation"/>
    <property type="evidence" value="ECO:0007669"/>
    <property type="project" value="UniProtKB-KW"/>
</dbReference>
<dbReference type="AlphaFoldDB" id="C3YSQ2"/>
<keyword evidence="2" id="KW-0808">Transferase</keyword>
<dbReference type="PANTHER" id="PTHR10509">
    <property type="entry name" value="O-METHYLTRANSFERASE-RELATED"/>
    <property type="match status" value="1"/>
</dbReference>
<dbReference type="InterPro" id="IPR050362">
    <property type="entry name" value="Cation-dep_OMT"/>
</dbReference>
<dbReference type="SUPFAM" id="SSF53335">
    <property type="entry name" value="S-adenosyl-L-methionine-dependent methyltransferases"/>
    <property type="match status" value="1"/>
</dbReference>
<dbReference type="InterPro" id="IPR002935">
    <property type="entry name" value="SAM_O-MeTrfase"/>
</dbReference>
<dbReference type="EMBL" id="GG666549">
    <property type="protein sequence ID" value="EEN56753.1"/>
    <property type="molecule type" value="Genomic_DNA"/>
</dbReference>